<dbReference type="EMBL" id="OZ034813">
    <property type="protein sequence ID" value="CAL1354935.1"/>
    <property type="molecule type" value="Genomic_DNA"/>
</dbReference>
<gene>
    <name evidence="1" type="ORF">LTRI10_LOCUS2717</name>
</gene>
<protein>
    <submittedName>
        <fullName evidence="1">Uncharacterized protein</fullName>
    </submittedName>
</protein>
<accession>A0AAV2CGR7</accession>
<sequence length="91" mass="10274">MSKYPIRHVSPSSIHRTLRKGFPVIPFPSLPRFQSSSPGISLFSLSPSHSRPTIFATILDRSAPKIPHRPVFQHKKNHCFLSHAHRTQSAP</sequence>
<organism evidence="1 2">
    <name type="scientific">Linum trigynum</name>
    <dbReference type="NCBI Taxonomy" id="586398"/>
    <lineage>
        <taxon>Eukaryota</taxon>
        <taxon>Viridiplantae</taxon>
        <taxon>Streptophyta</taxon>
        <taxon>Embryophyta</taxon>
        <taxon>Tracheophyta</taxon>
        <taxon>Spermatophyta</taxon>
        <taxon>Magnoliopsida</taxon>
        <taxon>eudicotyledons</taxon>
        <taxon>Gunneridae</taxon>
        <taxon>Pentapetalae</taxon>
        <taxon>rosids</taxon>
        <taxon>fabids</taxon>
        <taxon>Malpighiales</taxon>
        <taxon>Linaceae</taxon>
        <taxon>Linum</taxon>
    </lineage>
</organism>
<name>A0AAV2CGR7_9ROSI</name>
<dbReference type="Proteomes" id="UP001497516">
    <property type="component" value="Chromosome 1"/>
</dbReference>
<proteinExistence type="predicted"/>
<dbReference type="AlphaFoldDB" id="A0AAV2CGR7"/>
<evidence type="ECO:0000313" key="2">
    <source>
        <dbReference type="Proteomes" id="UP001497516"/>
    </source>
</evidence>
<keyword evidence="2" id="KW-1185">Reference proteome</keyword>
<evidence type="ECO:0000313" key="1">
    <source>
        <dbReference type="EMBL" id="CAL1354935.1"/>
    </source>
</evidence>
<reference evidence="1 2" key="1">
    <citation type="submission" date="2024-04" db="EMBL/GenBank/DDBJ databases">
        <authorList>
            <person name="Fracassetti M."/>
        </authorList>
    </citation>
    <scope>NUCLEOTIDE SEQUENCE [LARGE SCALE GENOMIC DNA]</scope>
</reference>